<gene>
    <name evidence="5" type="ORF">GF359_00635</name>
</gene>
<dbReference type="GO" id="GO:0004866">
    <property type="term" value="F:endopeptidase inhibitor activity"/>
    <property type="evidence" value="ECO:0007669"/>
    <property type="project" value="InterPro"/>
</dbReference>
<dbReference type="InterPro" id="IPR008930">
    <property type="entry name" value="Terpenoid_cyclase/PrenylTrfase"/>
</dbReference>
<dbReference type="GO" id="GO:0005615">
    <property type="term" value="C:extracellular space"/>
    <property type="evidence" value="ECO:0007669"/>
    <property type="project" value="InterPro"/>
</dbReference>
<dbReference type="Pfam" id="PF07678">
    <property type="entry name" value="TED_complement"/>
    <property type="match status" value="2"/>
</dbReference>
<dbReference type="Gene3D" id="2.60.40.1940">
    <property type="match status" value="1"/>
</dbReference>
<dbReference type="PANTHER" id="PTHR40094">
    <property type="entry name" value="ALPHA-2-MACROGLOBULIN HOMOLOG"/>
    <property type="match status" value="1"/>
</dbReference>
<comment type="caution">
    <text evidence="5">The sequence shown here is derived from an EMBL/GenBank/DDBJ whole genome shotgun (WGS) entry which is preliminary data.</text>
</comment>
<dbReference type="EMBL" id="WJKJ01000018">
    <property type="protein sequence ID" value="MBD3363699.1"/>
    <property type="molecule type" value="Genomic_DNA"/>
</dbReference>
<dbReference type="InterPro" id="IPR047565">
    <property type="entry name" value="Alpha-macroglob_thiol-ester_cl"/>
</dbReference>
<dbReference type="InterPro" id="IPR051802">
    <property type="entry name" value="YfhM-like"/>
</dbReference>
<feature type="domain" description="Alpha-2-macroglobulin" evidence="4">
    <location>
        <begin position="830"/>
        <end position="920"/>
    </location>
</feature>
<dbReference type="InterPro" id="IPR011626">
    <property type="entry name" value="Alpha-macroglobulin_TED"/>
</dbReference>
<dbReference type="Pfam" id="PF17791">
    <property type="entry name" value="MG3"/>
    <property type="match status" value="1"/>
</dbReference>
<dbReference type="Gene3D" id="2.20.130.20">
    <property type="match status" value="1"/>
</dbReference>
<evidence type="ECO:0000313" key="5">
    <source>
        <dbReference type="EMBL" id="MBD3363699.1"/>
    </source>
</evidence>
<dbReference type="SUPFAM" id="SSF48239">
    <property type="entry name" value="Terpenoid cyclases/Protein prenyltransferases"/>
    <property type="match status" value="1"/>
</dbReference>
<dbReference type="InterPro" id="IPR011625">
    <property type="entry name" value="A2M_N_BRD"/>
</dbReference>
<reference evidence="5" key="1">
    <citation type="submission" date="2019-11" db="EMBL/GenBank/DDBJ databases">
        <title>Microbial mats filling the niche in hypersaline microbial mats.</title>
        <authorList>
            <person name="Wong H.L."/>
            <person name="Macleod F.I."/>
            <person name="White R.A. III"/>
            <person name="Burns B.P."/>
        </authorList>
    </citation>
    <scope>NUCLEOTIDE SEQUENCE</scope>
    <source>
        <strain evidence="5">Bin_327</strain>
    </source>
</reference>
<keyword evidence="2" id="KW-0732">Signal</keyword>
<evidence type="ECO:0000259" key="3">
    <source>
        <dbReference type="SMART" id="SM01359"/>
    </source>
</evidence>
<dbReference type="Gene3D" id="1.50.10.20">
    <property type="match status" value="1"/>
</dbReference>
<dbReference type="Pfam" id="PF01835">
    <property type="entry name" value="MG2"/>
    <property type="match status" value="1"/>
</dbReference>
<evidence type="ECO:0000259" key="4">
    <source>
        <dbReference type="SMART" id="SM01360"/>
    </source>
</evidence>
<feature type="chain" id="PRO_5038845804" description="Alpha-2-macroglobulin" evidence="2">
    <location>
        <begin position="18"/>
        <end position="1537"/>
    </location>
</feature>
<accession>A0A9D5K7T5</accession>
<protein>
    <recommendedName>
        <fullName evidence="7">Alpha-2-macroglobulin</fullName>
    </recommendedName>
</protein>
<dbReference type="InterPro" id="IPR002890">
    <property type="entry name" value="MG2"/>
</dbReference>
<dbReference type="SMART" id="SM01360">
    <property type="entry name" value="A2M"/>
    <property type="match status" value="1"/>
</dbReference>
<proteinExistence type="inferred from homology"/>
<dbReference type="InterPro" id="IPR041555">
    <property type="entry name" value="MG3"/>
</dbReference>
<evidence type="ECO:0000256" key="2">
    <source>
        <dbReference type="SAM" id="SignalP"/>
    </source>
</evidence>
<dbReference type="SMART" id="SM01359">
    <property type="entry name" value="A2M_N_2"/>
    <property type="match status" value="1"/>
</dbReference>
<dbReference type="Pfam" id="PF00207">
    <property type="entry name" value="A2M"/>
    <property type="match status" value="1"/>
</dbReference>
<evidence type="ECO:0000313" key="6">
    <source>
        <dbReference type="Proteomes" id="UP000630660"/>
    </source>
</evidence>
<evidence type="ECO:0000256" key="1">
    <source>
        <dbReference type="ARBA" id="ARBA00010556"/>
    </source>
</evidence>
<dbReference type="Gene3D" id="2.60.40.1930">
    <property type="match status" value="1"/>
</dbReference>
<dbReference type="CDD" id="cd02891">
    <property type="entry name" value="A2M_like"/>
    <property type="match status" value="1"/>
</dbReference>
<dbReference type="InterPro" id="IPR041246">
    <property type="entry name" value="Bact_MG10"/>
</dbReference>
<dbReference type="PANTHER" id="PTHR40094:SF1">
    <property type="entry name" value="UBIQUITIN DOMAIN-CONTAINING PROTEIN"/>
    <property type="match status" value="1"/>
</dbReference>
<dbReference type="Pfam" id="PF17973">
    <property type="entry name" value="bMG10"/>
    <property type="match status" value="1"/>
</dbReference>
<dbReference type="Proteomes" id="UP000630660">
    <property type="component" value="Unassembled WGS sequence"/>
</dbReference>
<dbReference type="Pfam" id="PF07703">
    <property type="entry name" value="A2M_BRD"/>
    <property type="match status" value="1"/>
</dbReference>
<dbReference type="InterPro" id="IPR001599">
    <property type="entry name" value="Macroglobln_a2"/>
</dbReference>
<feature type="domain" description="Alpha-2-macroglobulin bait region" evidence="3">
    <location>
        <begin position="623"/>
        <end position="762"/>
    </location>
</feature>
<comment type="similarity">
    <text evidence="1">Belongs to the protease inhibitor I39 (alpha-2-macroglobulin) family. Bacterial alpha-2-macroglobulin subfamily.</text>
</comment>
<name>A0A9D5K7T5_UNCW3</name>
<dbReference type="SMART" id="SM01419">
    <property type="entry name" value="Thiol-ester_cl"/>
    <property type="match status" value="1"/>
</dbReference>
<sequence>MMKLILFASIISGGLFAHPSISLSTPSIYEPGEQTKVRVDVSYIDEVYLRLYRIEDPIDFFSRQSSIHSPRPQAKAKPANFFHMLGGIYDRSRRNTRYLSREMMSEDSRIAMRDFFSLPGLEKDTDTRTPEHLGPSSIPRLKDYPLIREWSLKFEKKKEDDYYSYSSRHHYKTIDVELTEPGVYLVEAYYGTRVAYTPVIVTNMGIITKQDPEKVYVFAADLDDGEPRRLARVMVLSDTNKVAGGWTNLRGFYATSFDTTRLRVLVQDGDDFAIMDRYYYYYEDEDAASGGAAKVYLHTERALYRPDQTVYFKGIARRLKKGLYRNPRPEDVEVVVTDPEGNEVYRSVLTADDWGAFSDSLIVPGSARLGRYTLSATLDGTYHSVQFRVEEYRKPEFKVEVEVDKSAYVQGDEVEITVSADYFFGAPVSEGEVTLKVYRQEYRYYWYYYSEYVDELAGKTDDEGKVKFSYRTPENGESYRYVFEADVRDESRRMESGEAGAFVAEAGVLVRVKPARYVVGPGEELEIKLETTDIFRDPASSRVEVEVHRRYWIHNDRKDEVVATRTLSTDRTGSAIYAYEPKDEGSYYVVARASDERGNQSRDERYFWVSGRGGYYSWDSGDLQIVFDKDSYEPGEYAEALVISPYEGIHLVACVEADRLYKVKSINLKGNTALIRFKVKDQYIPNAYLSVCGFYDGDFFRETAEMKVSRSDELLTVEVKPDKERYEPGEEGRFEIEVTDVKGRPVKADVSVAVVDEALHALAPDIAPSVENFFWGERSNQVSTSSSIYFSFWGYERDYYRLSEAAKDSVVLAAYKGREEPKIREKFKDMAYWNAFVRTNSDGYAEVSFTYPDNLTTWRATCRALSMDTKAGEGRSKSLVTKDLLVRIAPPRFVTERDSLVIPTIVHNYTRSPQKVDLSFEVTGIEILDNRDHTATIRPGGTFRIDWPVVCTGPGDVTLTAKAVGDEYSDAMKLTIPANPYGIRRNLVVASFMPRDDEQVKKKFELPPEAQMRTISAELTVTPTLGSALFAGLSYLAGYPYGCTEQTMSSFFPDLIVAEIIQDPAKGDSALAAELPKMITKGLAKLYGYQHADGGWGWWTHDESMNFMTAYVVHGLTYATELGYEVNQTAIKRGARALESYLRERELNVTERSYMTYVLSMVTADTAKDRKKLITDQLARCEEEGGDAYTTALVALTYHSIGADAKARAAIARLKTQAMKDGGMVSWTGRTRAVEYWWDDAVEVTATALRAFLAIAPDDDMVPKIVYWLLRERRGNHWKSTKDSALALMALAEFLKGTSDAAPDMELTLLLNGSSIASYSIDSDNLSSFSRPLAVDVRGIKVGENELTLSKKGKGNLFASMVVTFFSKEEDIPAGGNELRVSRQYYRLIPRVSRYGELEYEKVELSGPVQVGDPIFVKLTVDADDDYEYVMLTDPLPAGFEVAKHRDRYRIRDERYWWGYYDYEDWGYMYSGREIHDDHVAFFMSYLWNRREMSYVIMPEVPGRFQIMPAEVSLMYYPDKRGHSANQEITVVEMEQR</sequence>
<evidence type="ECO:0008006" key="7">
    <source>
        <dbReference type="Google" id="ProtNLM"/>
    </source>
</evidence>
<organism evidence="5 6">
    <name type="scientific">candidate division WOR-3 bacterium</name>
    <dbReference type="NCBI Taxonomy" id="2052148"/>
    <lineage>
        <taxon>Bacteria</taxon>
        <taxon>Bacteria division WOR-3</taxon>
    </lineage>
</organism>
<feature type="signal peptide" evidence="2">
    <location>
        <begin position="1"/>
        <end position="17"/>
    </location>
</feature>